<sequence length="301" mass="32966">MRLCLLVLFSLVGAIGHCQEAADVVVADIVAAEATLELVGEGYKFTEGPTADADGNVYFTDQPNDRIAFYDFAANKTSTWMQPSGRSNGLYFVAPDRLIACADGNNELWSIDLTTKEHKVLVSQVDGRRFGGPNDCWVDADGSIYFTDPLYKRPYWTHTIPDDNPRGVYRLSTDGKLVRIADDLVQPNGIIGDSENRKLYVADIGDKKTYRYDIAADGTLTNRELFCESGSDGMTIDTERRIYLTGNEGVTVFDASGAKVETISVPKGWTANVTFAGPQRKHLFITAGDSVFTIETTATGL</sequence>
<dbReference type="PANTHER" id="PTHR47572">
    <property type="entry name" value="LIPOPROTEIN-RELATED"/>
    <property type="match status" value="1"/>
</dbReference>
<dbReference type="InterPro" id="IPR011042">
    <property type="entry name" value="6-blade_b-propeller_TolB-like"/>
</dbReference>
<dbReference type="GO" id="GO:0004341">
    <property type="term" value="F:gluconolactonase activity"/>
    <property type="evidence" value="ECO:0007669"/>
    <property type="project" value="UniProtKB-EC"/>
</dbReference>
<organism evidence="3 4">
    <name type="scientific">Rubripirellula tenax</name>
    <dbReference type="NCBI Taxonomy" id="2528015"/>
    <lineage>
        <taxon>Bacteria</taxon>
        <taxon>Pseudomonadati</taxon>
        <taxon>Planctomycetota</taxon>
        <taxon>Planctomycetia</taxon>
        <taxon>Pirellulales</taxon>
        <taxon>Pirellulaceae</taxon>
        <taxon>Rubripirellula</taxon>
    </lineage>
</organism>
<evidence type="ECO:0000259" key="2">
    <source>
        <dbReference type="Pfam" id="PF08450"/>
    </source>
</evidence>
<dbReference type="Proteomes" id="UP000318288">
    <property type="component" value="Unassembled WGS sequence"/>
</dbReference>
<keyword evidence="4" id="KW-1185">Reference proteome</keyword>
<keyword evidence="1 3" id="KW-0378">Hydrolase</keyword>
<dbReference type="Gene3D" id="2.120.10.30">
    <property type="entry name" value="TolB, C-terminal domain"/>
    <property type="match status" value="1"/>
</dbReference>
<evidence type="ECO:0000313" key="3">
    <source>
        <dbReference type="EMBL" id="TWU47486.1"/>
    </source>
</evidence>
<dbReference type="AlphaFoldDB" id="A0A5C6EIJ9"/>
<evidence type="ECO:0000313" key="4">
    <source>
        <dbReference type="Proteomes" id="UP000318288"/>
    </source>
</evidence>
<dbReference type="EC" id="3.1.1.17" evidence="3"/>
<dbReference type="Pfam" id="PF08450">
    <property type="entry name" value="SGL"/>
    <property type="match status" value="1"/>
</dbReference>
<gene>
    <name evidence="3" type="primary">gnl_5</name>
    <name evidence="3" type="ORF">Poly51_52860</name>
</gene>
<dbReference type="SUPFAM" id="SSF63829">
    <property type="entry name" value="Calcium-dependent phosphotriesterase"/>
    <property type="match status" value="1"/>
</dbReference>
<evidence type="ECO:0000256" key="1">
    <source>
        <dbReference type="ARBA" id="ARBA00022801"/>
    </source>
</evidence>
<name>A0A5C6EIJ9_9BACT</name>
<proteinExistence type="predicted"/>
<dbReference type="PANTHER" id="PTHR47572:SF4">
    <property type="entry name" value="LACTONASE DRP35"/>
    <property type="match status" value="1"/>
</dbReference>
<reference evidence="3 4" key="1">
    <citation type="submission" date="2019-02" db="EMBL/GenBank/DDBJ databases">
        <title>Deep-cultivation of Planctomycetes and their phenomic and genomic characterization uncovers novel biology.</title>
        <authorList>
            <person name="Wiegand S."/>
            <person name="Jogler M."/>
            <person name="Boedeker C."/>
            <person name="Pinto D."/>
            <person name="Vollmers J."/>
            <person name="Rivas-Marin E."/>
            <person name="Kohn T."/>
            <person name="Peeters S.H."/>
            <person name="Heuer A."/>
            <person name="Rast P."/>
            <person name="Oberbeckmann S."/>
            <person name="Bunk B."/>
            <person name="Jeske O."/>
            <person name="Meyerdierks A."/>
            <person name="Storesund J.E."/>
            <person name="Kallscheuer N."/>
            <person name="Luecker S."/>
            <person name="Lage O.M."/>
            <person name="Pohl T."/>
            <person name="Merkel B.J."/>
            <person name="Hornburger P."/>
            <person name="Mueller R.-W."/>
            <person name="Bruemmer F."/>
            <person name="Labrenz M."/>
            <person name="Spormann A.M."/>
            <person name="Op Den Camp H."/>
            <person name="Overmann J."/>
            <person name="Amann R."/>
            <person name="Jetten M.S.M."/>
            <person name="Mascher T."/>
            <person name="Medema M.H."/>
            <person name="Devos D.P."/>
            <person name="Kaster A.-K."/>
            <person name="Ovreas L."/>
            <person name="Rohde M."/>
            <person name="Galperin M.Y."/>
            <person name="Jogler C."/>
        </authorList>
    </citation>
    <scope>NUCLEOTIDE SEQUENCE [LARGE SCALE GENOMIC DNA]</scope>
    <source>
        <strain evidence="3 4">Poly51</strain>
    </source>
</reference>
<dbReference type="EMBL" id="SJPW01000007">
    <property type="protein sequence ID" value="TWU47486.1"/>
    <property type="molecule type" value="Genomic_DNA"/>
</dbReference>
<dbReference type="RefSeq" id="WP_146461310.1">
    <property type="nucleotide sequence ID" value="NZ_SJPW01000007.1"/>
</dbReference>
<dbReference type="OrthoDB" id="272794at2"/>
<comment type="caution">
    <text evidence="3">The sequence shown here is derived from an EMBL/GenBank/DDBJ whole genome shotgun (WGS) entry which is preliminary data.</text>
</comment>
<protein>
    <submittedName>
        <fullName evidence="3">Gluconolactonase</fullName>
        <ecNumber evidence="3">3.1.1.17</ecNumber>
    </submittedName>
</protein>
<feature type="domain" description="SMP-30/Gluconolactonase/LRE-like region" evidence="2">
    <location>
        <begin position="45"/>
        <end position="287"/>
    </location>
</feature>
<dbReference type="InterPro" id="IPR013658">
    <property type="entry name" value="SGL"/>
</dbReference>
<accession>A0A5C6EIJ9</accession>
<dbReference type="InterPro" id="IPR051262">
    <property type="entry name" value="SMP-30/CGR1_Lactonase"/>
</dbReference>